<dbReference type="VEuPathDB" id="FungiDB:MELLADRAFT_89802"/>
<dbReference type="Proteomes" id="UP000001072">
    <property type="component" value="Unassembled WGS sequence"/>
</dbReference>
<accession>F4RUP3</accession>
<dbReference type="EMBL" id="GL883122">
    <property type="protein sequence ID" value="EGG03730.1"/>
    <property type="molecule type" value="Genomic_DNA"/>
</dbReference>
<protein>
    <submittedName>
        <fullName evidence="3">Uncharacterized protein</fullName>
    </submittedName>
</protein>
<evidence type="ECO:0000313" key="3">
    <source>
        <dbReference type="EMBL" id="EGG03730.1"/>
    </source>
</evidence>
<dbReference type="PANTHER" id="PTHR33324">
    <property type="entry name" value="EXPRESSED PROTEIN"/>
    <property type="match status" value="1"/>
</dbReference>
<proteinExistence type="predicted"/>
<feature type="region of interest" description="Disordered" evidence="2">
    <location>
        <begin position="129"/>
        <end position="248"/>
    </location>
</feature>
<dbReference type="HOGENOM" id="CLU_034863_0_0_1"/>
<dbReference type="RefSeq" id="XP_007412844.1">
    <property type="nucleotide sequence ID" value="XM_007412782.1"/>
</dbReference>
<sequence length="371" mass="42299">MDVDTRSIYSKKDVGEKIAEYLAENGLPGRDGKGVETQICTLESTFTVAQDFRTSTGQGILEEFEKQAQEEKIENGYISDSDEWRSIEHSTKSKFDQLLFQRCSFYYDLLPFMSTRTNVIPQAIRESGEVLDEEDVLPSTKRARNDLEPSNTPWESPLDQEDDFTQDIDSTLNFLTDSQNRRASPTPNDESERGSARCPPGRPSRRPKGLTLDHDLPKSSCSSASDVHNLLSSQLPSRDERAERNKLEKDRMIFEENYMQAEQDARKEELKTQAKLADAVSRHLAGGDDHLDENGRAERSQLKLEQDRVQLKLTQAQLARSREDLITARSERKLAMLAKYKALGFSIEEAKKEVEEVENQIRRDLEEESQG</sequence>
<dbReference type="AlphaFoldDB" id="F4RUP3"/>
<organism evidence="4">
    <name type="scientific">Melampsora larici-populina (strain 98AG31 / pathotype 3-4-7)</name>
    <name type="common">Poplar leaf rust fungus</name>
    <dbReference type="NCBI Taxonomy" id="747676"/>
    <lineage>
        <taxon>Eukaryota</taxon>
        <taxon>Fungi</taxon>
        <taxon>Dikarya</taxon>
        <taxon>Basidiomycota</taxon>
        <taxon>Pucciniomycotina</taxon>
        <taxon>Pucciniomycetes</taxon>
        <taxon>Pucciniales</taxon>
        <taxon>Melampsoraceae</taxon>
        <taxon>Melampsora</taxon>
    </lineage>
</organism>
<feature type="coiled-coil region" evidence="1">
    <location>
        <begin position="340"/>
        <end position="367"/>
    </location>
</feature>
<feature type="compositionally biased region" description="Polar residues" evidence="2">
    <location>
        <begin position="167"/>
        <end position="188"/>
    </location>
</feature>
<gene>
    <name evidence="3" type="ORF">MELLADRAFT_89802</name>
</gene>
<keyword evidence="1" id="KW-0175">Coiled coil</keyword>
<evidence type="ECO:0000313" key="4">
    <source>
        <dbReference type="Proteomes" id="UP000001072"/>
    </source>
</evidence>
<dbReference type="GeneID" id="18935335"/>
<evidence type="ECO:0000256" key="1">
    <source>
        <dbReference type="SAM" id="Coils"/>
    </source>
</evidence>
<evidence type="ECO:0000256" key="2">
    <source>
        <dbReference type="SAM" id="MobiDB-lite"/>
    </source>
</evidence>
<feature type="compositionally biased region" description="Basic and acidic residues" evidence="2">
    <location>
        <begin position="237"/>
        <end position="248"/>
    </location>
</feature>
<keyword evidence="4" id="KW-1185">Reference proteome</keyword>
<dbReference type="InParanoid" id="F4RUP3"/>
<name>F4RUP3_MELLP</name>
<dbReference type="PANTHER" id="PTHR33324:SF2">
    <property type="entry name" value="MYB_SANT-LIKE DNA-BINDING DOMAIN-CONTAINING PROTEIN"/>
    <property type="match status" value="1"/>
</dbReference>
<reference evidence="4" key="1">
    <citation type="journal article" date="2011" name="Proc. Natl. Acad. Sci. U.S.A.">
        <title>Obligate biotrophy features unraveled by the genomic analysis of rust fungi.</title>
        <authorList>
            <person name="Duplessis S."/>
            <person name="Cuomo C.A."/>
            <person name="Lin Y.-C."/>
            <person name="Aerts A."/>
            <person name="Tisserant E."/>
            <person name="Veneault-Fourrey C."/>
            <person name="Joly D.L."/>
            <person name="Hacquard S."/>
            <person name="Amselem J."/>
            <person name="Cantarel B.L."/>
            <person name="Chiu R."/>
            <person name="Coutinho P.M."/>
            <person name="Feau N."/>
            <person name="Field M."/>
            <person name="Frey P."/>
            <person name="Gelhaye E."/>
            <person name="Goldberg J."/>
            <person name="Grabherr M.G."/>
            <person name="Kodira C.D."/>
            <person name="Kohler A."/>
            <person name="Kuees U."/>
            <person name="Lindquist E.A."/>
            <person name="Lucas S.M."/>
            <person name="Mago R."/>
            <person name="Mauceli E."/>
            <person name="Morin E."/>
            <person name="Murat C."/>
            <person name="Pangilinan J.L."/>
            <person name="Park R."/>
            <person name="Pearson M."/>
            <person name="Quesneville H."/>
            <person name="Rouhier N."/>
            <person name="Sakthikumar S."/>
            <person name="Salamov A.A."/>
            <person name="Schmutz J."/>
            <person name="Selles B."/>
            <person name="Shapiro H."/>
            <person name="Tanguay P."/>
            <person name="Tuskan G.A."/>
            <person name="Henrissat B."/>
            <person name="Van de Peer Y."/>
            <person name="Rouze P."/>
            <person name="Ellis J.G."/>
            <person name="Dodds P.N."/>
            <person name="Schein J.E."/>
            <person name="Zhong S."/>
            <person name="Hamelin R.C."/>
            <person name="Grigoriev I.V."/>
            <person name="Szabo L.J."/>
            <person name="Martin F."/>
        </authorList>
    </citation>
    <scope>NUCLEOTIDE SEQUENCE [LARGE SCALE GENOMIC DNA]</scope>
    <source>
        <strain evidence="4">98AG31 / pathotype 3-4-7</strain>
    </source>
</reference>
<dbReference type="KEGG" id="mlr:MELLADRAFT_89802"/>
<feature type="compositionally biased region" description="Polar residues" evidence="2">
    <location>
        <begin position="219"/>
        <end position="236"/>
    </location>
</feature>